<gene>
    <name evidence="3" type="ORF">BBK14_01115</name>
</gene>
<dbReference type="InterPro" id="IPR036388">
    <property type="entry name" value="WH-like_DNA-bd_sf"/>
</dbReference>
<evidence type="ECO:0000313" key="4">
    <source>
        <dbReference type="Proteomes" id="UP000179769"/>
    </source>
</evidence>
<comment type="caution">
    <text evidence="3">The sequence shown here is derived from an EMBL/GenBank/DDBJ whole genome shotgun (WGS) entry which is preliminary data.</text>
</comment>
<feature type="compositionally biased region" description="Low complexity" evidence="1">
    <location>
        <begin position="172"/>
        <end position="207"/>
    </location>
</feature>
<organism evidence="3 4">
    <name type="scientific">Parafrankia soli</name>
    <dbReference type="NCBI Taxonomy" id="2599596"/>
    <lineage>
        <taxon>Bacteria</taxon>
        <taxon>Bacillati</taxon>
        <taxon>Actinomycetota</taxon>
        <taxon>Actinomycetes</taxon>
        <taxon>Frankiales</taxon>
        <taxon>Frankiaceae</taxon>
        <taxon>Parafrankia</taxon>
    </lineage>
</organism>
<feature type="domain" description="ANTAR" evidence="2">
    <location>
        <begin position="323"/>
        <end position="384"/>
    </location>
</feature>
<feature type="region of interest" description="Disordered" evidence="1">
    <location>
        <begin position="157"/>
        <end position="269"/>
    </location>
</feature>
<evidence type="ECO:0000259" key="2">
    <source>
        <dbReference type="PROSITE" id="PS50921"/>
    </source>
</evidence>
<proteinExistence type="predicted"/>
<evidence type="ECO:0000256" key="1">
    <source>
        <dbReference type="SAM" id="MobiDB-lite"/>
    </source>
</evidence>
<dbReference type="InterPro" id="IPR005561">
    <property type="entry name" value="ANTAR"/>
</dbReference>
<accession>A0A1S1RL44</accession>
<keyword evidence="4" id="KW-1185">Reference proteome</keyword>
<dbReference type="InterPro" id="IPR011006">
    <property type="entry name" value="CheY-like_superfamily"/>
</dbReference>
<dbReference type="GO" id="GO:0003723">
    <property type="term" value="F:RNA binding"/>
    <property type="evidence" value="ECO:0007669"/>
    <property type="project" value="InterPro"/>
</dbReference>
<protein>
    <submittedName>
        <fullName evidence="3">Response regulator receiver protein</fullName>
    </submittedName>
</protein>
<dbReference type="Proteomes" id="UP000179769">
    <property type="component" value="Unassembled WGS sequence"/>
</dbReference>
<dbReference type="AlphaFoldDB" id="A0A1S1RL44"/>
<dbReference type="OrthoDB" id="3683444at2"/>
<reference evidence="4" key="1">
    <citation type="submission" date="2016-07" db="EMBL/GenBank/DDBJ databases">
        <title>Frankia sp. NRRL B-16219 Genome sequencing.</title>
        <authorList>
            <person name="Ghodhbane-Gtari F."/>
            <person name="Swanson E."/>
            <person name="Gueddou A."/>
            <person name="Louati M."/>
            <person name="Nouioui I."/>
            <person name="Hezbri K."/>
            <person name="Abebe-Akele F."/>
            <person name="Simpson S."/>
            <person name="Morris K."/>
            <person name="Thomas K."/>
            <person name="Gtari M."/>
            <person name="Tisa L.S."/>
        </authorList>
    </citation>
    <scope>NUCLEOTIDE SEQUENCE [LARGE SCALE GENOMIC DNA]</scope>
    <source>
        <strain evidence="4">NRRL B-16219</strain>
    </source>
</reference>
<dbReference type="PROSITE" id="PS50921">
    <property type="entry name" value="ANTAR"/>
    <property type="match status" value="1"/>
</dbReference>
<evidence type="ECO:0000313" key="3">
    <source>
        <dbReference type="EMBL" id="OHV46890.1"/>
    </source>
</evidence>
<feature type="compositionally biased region" description="Pro residues" evidence="1">
    <location>
        <begin position="421"/>
        <end position="432"/>
    </location>
</feature>
<dbReference type="SUPFAM" id="SSF52172">
    <property type="entry name" value="CheY-like"/>
    <property type="match status" value="1"/>
</dbReference>
<feature type="region of interest" description="Disordered" evidence="1">
    <location>
        <begin position="387"/>
        <end position="432"/>
    </location>
</feature>
<dbReference type="Gene3D" id="1.10.10.10">
    <property type="entry name" value="Winged helix-like DNA-binding domain superfamily/Winged helix DNA-binding domain"/>
    <property type="match status" value="1"/>
</dbReference>
<dbReference type="SMART" id="SM01012">
    <property type="entry name" value="ANTAR"/>
    <property type="match status" value="1"/>
</dbReference>
<feature type="compositionally biased region" description="Gly residues" evidence="1">
    <location>
        <begin position="397"/>
        <end position="419"/>
    </location>
</feature>
<sequence length="432" mass="43867">MSSAPSGLPWSTVDAALRATHALHQMEQTCLVVVSTDVATYLRVTGPIPELVSGLSVPRARCLPARMLDGAPAAGSRADQDPALADTVEPERFGILSYVAMPVVGPDGTVLGILTGLDRSSLTVPTETLSVLRAIADSLGASDALRDQLVREALSGVAASNEAEGDGTGSRGTENGAPAGEAPPGATQTGTTPPGTTPVGTTPVGAAGEAGRTPTPETVARAIRPGPPGRPGAPRPGPPRSGPSRPGTARGPGGTGAAGGAPAPGASDMRLRRAPTGWIVEGPGAEIRPVGDLISAMVLADLLAEDLSPPGRPRRADRDLNETEQLRLSVIQLEHALASRVIVEQAIGVLAERNHIKPRDAFERLRRTARGMGRRVHDLARQVVESVGDPRVTLPGELGGRGGGPGTAGGPASGTGGGQPRPTPPRAAPSRR</sequence>
<dbReference type="Pfam" id="PF03861">
    <property type="entry name" value="ANTAR"/>
    <property type="match status" value="1"/>
</dbReference>
<dbReference type="SUPFAM" id="SSF55781">
    <property type="entry name" value="GAF domain-like"/>
    <property type="match status" value="1"/>
</dbReference>
<name>A0A1S1RL44_9ACTN</name>
<dbReference type="EMBL" id="MAXA01000001">
    <property type="protein sequence ID" value="OHV46890.1"/>
    <property type="molecule type" value="Genomic_DNA"/>
</dbReference>
<feature type="compositionally biased region" description="Pro residues" evidence="1">
    <location>
        <begin position="225"/>
        <end position="241"/>
    </location>
</feature>
<feature type="compositionally biased region" description="Gly residues" evidence="1">
    <location>
        <begin position="250"/>
        <end position="259"/>
    </location>
</feature>